<gene>
    <name evidence="1" type="ORF">BJ138DRAFT_1011934</name>
</gene>
<dbReference type="Proteomes" id="UP000790377">
    <property type="component" value="Unassembled WGS sequence"/>
</dbReference>
<dbReference type="EMBL" id="MU267793">
    <property type="protein sequence ID" value="KAH7908860.1"/>
    <property type="molecule type" value="Genomic_DNA"/>
</dbReference>
<evidence type="ECO:0000313" key="1">
    <source>
        <dbReference type="EMBL" id="KAH7908860.1"/>
    </source>
</evidence>
<proteinExistence type="predicted"/>
<comment type="caution">
    <text evidence="1">The sequence shown here is derived from an EMBL/GenBank/DDBJ whole genome shotgun (WGS) entry which is preliminary data.</text>
</comment>
<keyword evidence="2" id="KW-1185">Reference proteome</keyword>
<organism evidence="1 2">
    <name type="scientific">Hygrophoropsis aurantiaca</name>
    <dbReference type="NCBI Taxonomy" id="72124"/>
    <lineage>
        <taxon>Eukaryota</taxon>
        <taxon>Fungi</taxon>
        <taxon>Dikarya</taxon>
        <taxon>Basidiomycota</taxon>
        <taxon>Agaricomycotina</taxon>
        <taxon>Agaricomycetes</taxon>
        <taxon>Agaricomycetidae</taxon>
        <taxon>Boletales</taxon>
        <taxon>Coniophorineae</taxon>
        <taxon>Hygrophoropsidaceae</taxon>
        <taxon>Hygrophoropsis</taxon>
    </lineage>
</organism>
<accession>A0ACB8A742</accession>
<protein>
    <submittedName>
        <fullName evidence="1">Uncharacterized protein</fullName>
    </submittedName>
</protein>
<evidence type="ECO:0000313" key="2">
    <source>
        <dbReference type="Proteomes" id="UP000790377"/>
    </source>
</evidence>
<name>A0ACB8A742_9AGAM</name>
<reference evidence="1" key="1">
    <citation type="journal article" date="2021" name="New Phytol.">
        <title>Evolutionary innovations through gain and loss of genes in the ectomycorrhizal Boletales.</title>
        <authorList>
            <person name="Wu G."/>
            <person name="Miyauchi S."/>
            <person name="Morin E."/>
            <person name="Kuo A."/>
            <person name="Drula E."/>
            <person name="Varga T."/>
            <person name="Kohler A."/>
            <person name="Feng B."/>
            <person name="Cao Y."/>
            <person name="Lipzen A."/>
            <person name="Daum C."/>
            <person name="Hundley H."/>
            <person name="Pangilinan J."/>
            <person name="Johnson J."/>
            <person name="Barry K."/>
            <person name="LaButti K."/>
            <person name="Ng V."/>
            <person name="Ahrendt S."/>
            <person name="Min B."/>
            <person name="Choi I.G."/>
            <person name="Park H."/>
            <person name="Plett J.M."/>
            <person name="Magnuson J."/>
            <person name="Spatafora J.W."/>
            <person name="Nagy L.G."/>
            <person name="Henrissat B."/>
            <person name="Grigoriev I.V."/>
            <person name="Yang Z.L."/>
            <person name="Xu J."/>
            <person name="Martin F.M."/>
        </authorList>
    </citation>
    <scope>NUCLEOTIDE SEQUENCE</scope>
    <source>
        <strain evidence="1">ATCC 28755</strain>
    </source>
</reference>
<sequence length="537" mass="58094">MASILPPELWSHIFALAADEDVLFSPLLPTSFAPSTWTRHIFTHDNTLRTPHDALCILQRRNYHTKKAIAGTCRTFRWLGTEVMVRVLFFDDAAKLGLLANTLDADPQLGWWAKRLHVTQLRGVHGIDAHEDALARVLRRCPNLEIFAVDWPMRASFGAIADTLGTCCRHLRTVSWHVPADLLPKLVWALDTLPALVAVHVTLTPAAPNPHSPLSPARTTLTLGAAQDVVLTLPALHQLSLRGPCADLIEHATHWSLPALRSFAFSSASSPAPAPDILAFLAAHGPALDTLDLDCIPALDVPAILARAPALRAFAFNPDWRLPGPPAHAHIEDIGLHGLLFAFGVGVGAGAGVDPARRLIIQSTNDRNFAMLVGEGAFPRLRRVRVLGRAVLEDLEREDGPARGVGVGRWERWCEACEAVGVRLEDCTGALLGALPPRYVPPDLAGEDEEEEYEYVDEGEEGEYEYVDEEEGEEEYETDPGDDGTGGTGGGSAGGATSTGGGGRVTVTELRQLLEECRLMSAEREEPLAIYGAPGSY</sequence>